<dbReference type="PANTHER" id="PTHR35117:SF1">
    <property type="entry name" value="MYOSIN-M HEAVY PROTEIN"/>
    <property type="match status" value="1"/>
</dbReference>
<feature type="region of interest" description="Disordered" evidence="1">
    <location>
        <begin position="169"/>
        <end position="227"/>
    </location>
</feature>
<evidence type="ECO:0000256" key="1">
    <source>
        <dbReference type="SAM" id="MobiDB-lite"/>
    </source>
</evidence>
<feature type="compositionally biased region" description="Polar residues" evidence="1">
    <location>
        <begin position="169"/>
        <end position="184"/>
    </location>
</feature>
<feature type="compositionally biased region" description="Low complexity" evidence="1">
    <location>
        <begin position="434"/>
        <end position="455"/>
    </location>
</feature>
<gene>
    <name evidence="2" type="ORF">OLC1_LOCUS8592</name>
</gene>
<keyword evidence="3" id="KW-1185">Reference proteome</keyword>
<dbReference type="Proteomes" id="UP001161247">
    <property type="component" value="Chromosome 3"/>
</dbReference>
<dbReference type="EMBL" id="OX459120">
    <property type="protein sequence ID" value="CAI9098366.1"/>
    <property type="molecule type" value="Genomic_DNA"/>
</dbReference>
<evidence type="ECO:0000313" key="3">
    <source>
        <dbReference type="Proteomes" id="UP001161247"/>
    </source>
</evidence>
<protein>
    <submittedName>
        <fullName evidence="2">OLC1v1034998C1</fullName>
    </submittedName>
</protein>
<feature type="compositionally biased region" description="Polar residues" evidence="1">
    <location>
        <begin position="305"/>
        <end position="316"/>
    </location>
</feature>
<organism evidence="2 3">
    <name type="scientific">Oldenlandia corymbosa var. corymbosa</name>
    <dbReference type="NCBI Taxonomy" id="529605"/>
    <lineage>
        <taxon>Eukaryota</taxon>
        <taxon>Viridiplantae</taxon>
        <taxon>Streptophyta</taxon>
        <taxon>Embryophyta</taxon>
        <taxon>Tracheophyta</taxon>
        <taxon>Spermatophyta</taxon>
        <taxon>Magnoliopsida</taxon>
        <taxon>eudicotyledons</taxon>
        <taxon>Gunneridae</taxon>
        <taxon>Pentapetalae</taxon>
        <taxon>asterids</taxon>
        <taxon>lamiids</taxon>
        <taxon>Gentianales</taxon>
        <taxon>Rubiaceae</taxon>
        <taxon>Rubioideae</taxon>
        <taxon>Spermacoceae</taxon>
        <taxon>Hedyotis-Oldenlandia complex</taxon>
        <taxon>Oldenlandia</taxon>
    </lineage>
</organism>
<feature type="region of interest" description="Disordered" evidence="1">
    <location>
        <begin position="269"/>
        <end position="316"/>
    </location>
</feature>
<feature type="compositionally biased region" description="Polar residues" evidence="1">
    <location>
        <begin position="276"/>
        <end position="291"/>
    </location>
</feature>
<evidence type="ECO:0000313" key="2">
    <source>
        <dbReference type="EMBL" id="CAI9098366.1"/>
    </source>
</evidence>
<name>A0AAV1CS20_OLDCO</name>
<accession>A0AAV1CS20</accession>
<feature type="compositionally biased region" description="Polar residues" evidence="1">
    <location>
        <begin position="207"/>
        <end position="227"/>
    </location>
</feature>
<feature type="region of interest" description="Disordered" evidence="1">
    <location>
        <begin position="430"/>
        <end position="455"/>
    </location>
</feature>
<dbReference type="AlphaFoldDB" id="A0AAV1CS20"/>
<sequence>MAKQNHSRSKSKNAEKIGKGKVTPVQVAFIVDRYLLDNNFNKTRTIFRSEAANLLSKSPVQEAPKSLLSLGAMLDEYISLKELKVSLEQERYRMEQDKLRVDNLLKGLQDAMNGFNATAHLVTPQPLIHPPPAPPPPPHSVNSGITASPGYYSVYGSPAMISTFKPSYSGVDTTSAPSQTTNSIALKRKPSANPLDATHIARKSRKSSTSTNQLLSKGATAHSQPTKGDNQVILISEGNSADQSLVHHSQVSNGSNPVQTSNVVKCLFTKPDKSSPHNSSDPKTPPLQSSSDAERTASPVAMCSTAGSSKDVTPQQITSTNCTIISSETIRVSPEKQISYYSIARNQQITASPAKANLKKPNRRDHVKGRLDFDAPEMLKSSETPASNEISASGCAKEVDDILDLEDFPNLDMLGSLNLSELLSDFDLADEGTSCSSQPSGDSSPDSSSWSPQQSLEVCRGANQVYSQLSSTVTEIISEKDMTSSGSDPVTTVKSITKTIKILSPDTKGTRWFDTNI</sequence>
<proteinExistence type="predicted"/>
<dbReference type="PANTHER" id="PTHR35117">
    <property type="entry name" value="MYOSIN-M HEAVY PROTEIN"/>
    <property type="match status" value="1"/>
</dbReference>
<reference evidence="2" key="1">
    <citation type="submission" date="2023-03" db="EMBL/GenBank/DDBJ databases">
        <authorList>
            <person name="Julca I."/>
        </authorList>
    </citation>
    <scope>NUCLEOTIDE SEQUENCE</scope>
</reference>